<proteinExistence type="predicted"/>
<dbReference type="EMBL" id="JANYMP010000012">
    <property type="protein sequence ID" value="MCS7480231.1"/>
    <property type="molecule type" value="Genomic_DNA"/>
</dbReference>
<comment type="caution">
    <text evidence="1">The sequence shown here is derived from an EMBL/GenBank/DDBJ whole genome shotgun (WGS) entry which is preliminary data.</text>
</comment>
<sequence length="51" mass="5405">MLVRDTAQAGGWMLKPTKPQAAAYEDLEALEELEAARATEAAAAEDTQAEA</sequence>
<evidence type="ECO:0000313" key="2">
    <source>
        <dbReference type="Proteomes" id="UP001141259"/>
    </source>
</evidence>
<reference evidence="1" key="1">
    <citation type="submission" date="2022-08" db="EMBL/GenBank/DDBJ databases">
        <authorList>
            <person name="Tistechok S."/>
            <person name="Samborskyy M."/>
            <person name="Roman I."/>
        </authorList>
    </citation>
    <scope>NUCLEOTIDE SEQUENCE</scope>
    <source>
        <strain evidence="1">DSM 103496</strain>
    </source>
</reference>
<dbReference type="AlphaFoldDB" id="A0A9X2VP12"/>
<dbReference type="Proteomes" id="UP001141259">
    <property type="component" value="Unassembled WGS sequence"/>
</dbReference>
<gene>
    <name evidence="1" type="ORF">NZH93_25535</name>
</gene>
<evidence type="ECO:0000313" key="1">
    <source>
        <dbReference type="EMBL" id="MCS7480231.1"/>
    </source>
</evidence>
<organism evidence="1 2">
    <name type="scientific">Umezawaea endophytica</name>
    <dbReference type="NCBI Taxonomy" id="1654476"/>
    <lineage>
        <taxon>Bacteria</taxon>
        <taxon>Bacillati</taxon>
        <taxon>Actinomycetota</taxon>
        <taxon>Actinomycetes</taxon>
        <taxon>Pseudonocardiales</taxon>
        <taxon>Pseudonocardiaceae</taxon>
        <taxon>Umezawaea</taxon>
    </lineage>
</organism>
<keyword evidence="2" id="KW-1185">Reference proteome</keyword>
<accession>A0A9X2VP12</accession>
<dbReference type="RefSeq" id="WP_259625719.1">
    <property type="nucleotide sequence ID" value="NZ_JANYMP010000012.1"/>
</dbReference>
<name>A0A9X2VP12_9PSEU</name>
<protein>
    <submittedName>
        <fullName evidence="1">Uncharacterized protein</fullName>
    </submittedName>
</protein>